<organism evidence="1 2">
    <name type="scientific">Haloferula chungangensis</name>
    <dbReference type="NCBI Taxonomy" id="1048331"/>
    <lineage>
        <taxon>Bacteria</taxon>
        <taxon>Pseudomonadati</taxon>
        <taxon>Verrucomicrobiota</taxon>
        <taxon>Verrucomicrobiia</taxon>
        <taxon>Verrucomicrobiales</taxon>
        <taxon>Verrucomicrobiaceae</taxon>
        <taxon>Haloferula</taxon>
    </lineage>
</organism>
<dbReference type="RefSeq" id="WP_379710420.1">
    <property type="nucleotide sequence ID" value="NZ_JBHTBS010000002.1"/>
</dbReference>
<sequence>MPARLLFISLFLTGILHAESRNWKSAAGESTFSGEFISHDTQRVTIRREDGRVFTFDVAKLSEEDRNWLATKDSIVVDDAEPAPDPNAVFDTLCFGDSRKEVEAKLKASKNVETLVDETFFGRFGLNGTFRTKQKIGGLYCELFFDWSKGGNLKEISLQTQPKDAGTYDDLLRNNWNQLSELLTMLHGKPLQTAGYPEMGDLQNDLFLGSHIWRLEGGGTAMLGTSMQANKYMVVVRFTTERINPVVVP</sequence>
<gene>
    <name evidence="1" type="ORF">ACFQY0_06275</name>
</gene>
<evidence type="ECO:0000313" key="1">
    <source>
        <dbReference type="EMBL" id="MFC7336775.1"/>
    </source>
</evidence>
<name>A0ABW2L599_9BACT</name>
<keyword evidence="2" id="KW-1185">Reference proteome</keyword>
<protein>
    <recommendedName>
        <fullName evidence="3">SLA1 homology domain-containing protein</fullName>
    </recommendedName>
</protein>
<dbReference type="EMBL" id="JBHTBS010000002">
    <property type="protein sequence ID" value="MFC7336775.1"/>
    <property type="molecule type" value="Genomic_DNA"/>
</dbReference>
<reference evidence="2" key="1">
    <citation type="journal article" date="2019" name="Int. J. Syst. Evol. Microbiol.">
        <title>The Global Catalogue of Microorganisms (GCM) 10K type strain sequencing project: providing services to taxonomists for standard genome sequencing and annotation.</title>
        <authorList>
            <consortium name="The Broad Institute Genomics Platform"/>
            <consortium name="The Broad Institute Genome Sequencing Center for Infectious Disease"/>
            <person name="Wu L."/>
            <person name="Ma J."/>
        </authorList>
    </citation>
    <scope>NUCLEOTIDE SEQUENCE [LARGE SCALE GENOMIC DNA]</scope>
    <source>
        <strain evidence="2">CGMCC 4.1467</strain>
    </source>
</reference>
<accession>A0ABW2L599</accession>
<evidence type="ECO:0000313" key="2">
    <source>
        <dbReference type="Proteomes" id="UP001596472"/>
    </source>
</evidence>
<proteinExistence type="predicted"/>
<comment type="caution">
    <text evidence="1">The sequence shown here is derived from an EMBL/GenBank/DDBJ whole genome shotgun (WGS) entry which is preliminary data.</text>
</comment>
<dbReference type="Gene3D" id="2.30.30.700">
    <property type="entry name" value="SLA1 homology domain 1"/>
    <property type="match status" value="1"/>
</dbReference>
<evidence type="ECO:0008006" key="3">
    <source>
        <dbReference type="Google" id="ProtNLM"/>
    </source>
</evidence>
<dbReference type="Proteomes" id="UP001596472">
    <property type="component" value="Unassembled WGS sequence"/>
</dbReference>